<dbReference type="GO" id="GO:0050660">
    <property type="term" value="F:flavin adenine dinucleotide binding"/>
    <property type="evidence" value="ECO:0007669"/>
    <property type="project" value="TreeGrafter"/>
</dbReference>
<evidence type="ECO:0000256" key="5">
    <source>
        <dbReference type="ARBA" id="ARBA00022714"/>
    </source>
</evidence>
<dbReference type="InterPro" id="IPR039261">
    <property type="entry name" value="FNR_nucleotide-bd"/>
</dbReference>
<dbReference type="SUPFAM" id="SSF52343">
    <property type="entry name" value="Ferredoxin reductase-like, C-terminal NADP-linked domain"/>
    <property type="match status" value="1"/>
</dbReference>
<name>A0A4R1Z3G6_9RHOB</name>
<evidence type="ECO:0000256" key="9">
    <source>
        <dbReference type="ARBA" id="ARBA00023002"/>
    </source>
</evidence>
<organism evidence="15 16">
    <name type="scientific">Rhodovulum steppense</name>
    <dbReference type="NCBI Taxonomy" id="540251"/>
    <lineage>
        <taxon>Bacteria</taxon>
        <taxon>Pseudomonadati</taxon>
        <taxon>Pseudomonadota</taxon>
        <taxon>Alphaproteobacteria</taxon>
        <taxon>Rhodobacterales</taxon>
        <taxon>Paracoccaceae</taxon>
        <taxon>Rhodovulum</taxon>
    </lineage>
</organism>
<evidence type="ECO:0000256" key="4">
    <source>
        <dbReference type="ARBA" id="ARBA00022692"/>
    </source>
</evidence>
<dbReference type="SUPFAM" id="SSF63380">
    <property type="entry name" value="Riboflavin synthase domain-like"/>
    <property type="match status" value="1"/>
</dbReference>
<evidence type="ECO:0000256" key="10">
    <source>
        <dbReference type="ARBA" id="ARBA00023004"/>
    </source>
</evidence>
<dbReference type="Pfam" id="PF00175">
    <property type="entry name" value="NAD_binding_1"/>
    <property type="match status" value="1"/>
</dbReference>
<comment type="subcellular location">
    <subcellularLocation>
        <location evidence="2">Membrane</location>
        <topology evidence="2">Multi-pass membrane protein</topology>
    </subcellularLocation>
</comment>
<dbReference type="Pfam" id="PF08022">
    <property type="entry name" value="FAD_binding_8"/>
    <property type="match status" value="1"/>
</dbReference>
<dbReference type="PANTHER" id="PTHR47354:SF8">
    <property type="entry name" value="1,2-PHENYLACETYL-COA EPOXIDASE, SUBUNIT E"/>
    <property type="match status" value="1"/>
</dbReference>
<dbReference type="PRINTS" id="PR00409">
    <property type="entry name" value="PHDIOXRDTASE"/>
</dbReference>
<feature type="transmembrane region" description="Helical" evidence="13">
    <location>
        <begin position="108"/>
        <end position="125"/>
    </location>
</feature>
<dbReference type="Gene3D" id="2.40.30.10">
    <property type="entry name" value="Translation factors"/>
    <property type="match status" value="1"/>
</dbReference>
<keyword evidence="11" id="KW-0411">Iron-sulfur</keyword>
<dbReference type="GO" id="GO:0051537">
    <property type="term" value="F:2 iron, 2 sulfur cluster binding"/>
    <property type="evidence" value="ECO:0007669"/>
    <property type="project" value="UniProtKB-KW"/>
</dbReference>
<keyword evidence="3" id="KW-0285">Flavoprotein</keyword>
<sequence length="421" mass="45866">MSLGLVLVALPCILAAALGFATYAPYGSEAAIGIALGAAAVVAMGEALILAARPRLLEPVFGGLDRIYGVHKWLGISALILMILHDLVEPEFGRRVRETGMGEIAGDAGELVFNALIALVAISWFRRLPFTGLEIPYQLWRFSHRFMGVLFAVVVFHQFFVDVPAGVDPSLSVLLNVFGLVGLVAWVHTQFLAPRLRRRDFTVSAIGRHGDTTAVTLRPKGRAMRWRPGQFVFFSAPEAGLSEPHPFTISNAPRPDGALTLSIKGLGGWTRRLPGALREGMSVQVEGPYGRFDFRRGGTRQIWLAGGIGITPFLAWAESLAETERRDIHLVYCVRTPEEAIGLETLQAAAARNPGFSFELVATAWDGRLTADRLIASARFPIGEADLWFCGPTGLKDAILKGLAALGQTPRRVRFEHFEFA</sequence>
<dbReference type="EMBL" id="SLVM01000001">
    <property type="protein sequence ID" value="TCM88218.1"/>
    <property type="molecule type" value="Genomic_DNA"/>
</dbReference>
<evidence type="ECO:0000256" key="6">
    <source>
        <dbReference type="ARBA" id="ARBA00022723"/>
    </source>
</evidence>
<evidence type="ECO:0000256" key="11">
    <source>
        <dbReference type="ARBA" id="ARBA00023014"/>
    </source>
</evidence>
<accession>A0A4R1Z3G6</accession>
<dbReference type="InterPro" id="IPR013112">
    <property type="entry name" value="FAD-bd_8"/>
</dbReference>
<dbReference type="InterPro" id="IPR017927">
    <property type="entry name" value="FAD-bd_FR_type"/>
</dbReference>
<feature type="transmembrane region" description="Helical" evidence="13">
    <location>
        <begin position="146"/>
        <end position="167"/>
    </location>
</feature>
<evidence type="ECO:0000256" key="12">
    <source>
        <dbReference type="ARBA" id="ARBA00023136"/>
    </source>
</evidence>
<proteinExistence type="predicted"/>
<keyword evidence="4 13" id="KW-0812">Transmembrane</keyword>
<dbReference type="GO" id="GO:0016491">
    <property type="term" value="F:oxidoreductase activity"/>
    <property type="evidence" value="ECO:0007669"/>
    <property type="project" value="UniProtKB-KW"/>
</dbReference>
<keyword evidence="9" id="KW-0560">Oxidoreductase</keyword>
<keyword evidence="12 13" id="KW-0472">Membrane</keyword>
<evidence type="ECO:0000256" key="7">
    <source>
        <dbReference type="ARBA" id="ARBA00022827"/>
    </source>
</evidence>
<feature type="transmembrane region" description="Helical" evidence="13">
    <location>
        <begin position="31"/>
        <end position="52"/>
    </location>
</feature>
<comment type="caution">
    <text evidence="15">The sequence shown here is derived from an EMBL/GenBank/DDBJ whole genome shotgun (WGS) entry which is preliminary data.</text>
</comment>
<keyword evidence="8 13" id="KW-1133">Transmembrane helix</keyword>
<reference evidence="15 16" key="1">
    <citation type="submission" date="2019-03" db="EMBL/GenBank/DDBJ databases">
        <title>Genomic Encyclopedia of Type Strains, Phase IV (KMG-IV): sequencing the most valuable type-strain genomes for metagenomic binning, comparative biology and taxonomic classification.</title>
        <authorList>
            <person name="Goeker M."/>
        </authorList>
    </citation>
    <scope>NUCLEOTIDE SEQUENCE [LARGE SCALE GENOMIC DNA]</scope>
    <source>
        <strain evidence="15 16">DSM 21153</strain>
    </source>
</reference>
<evidence type="ECO:0000313" key="15">
    <source>
        <dbReference type="EMBL" id="TCM88218.1"/>
    </source>
</evidence>
<evidence type="ECO:0000256" key="8">
    <source>
        <dbReference type="ARBA" id="ARBA00022989"/>
    </source>
</evidence>
<dbReference type="GO" id="GO:0046872">
    <property type="term" value="F:metal ion binding"/>
    <property type="evidence" value="ECO:0007669"/>
    <property type="project" value="UniProtKB-KW"/>
</dbReference>
<dbReference type="Proteomes" id="UP000295277">
    <property type="component" value="Unassembled WGS sequence"/>
</dbReference>
<dbReference type="PANTHER" id="PTHR47354">
    <property type="entry name" value="NADH OXIDOREDUCTASE HCR"/>
    <property type="match status" value="1"/>
</dbReference>
<keyword evidence="6" id="KW-0479">Metal-binding</keyword>
<protein>
    <submittedName>
        <fullName evidence="15">Putative ferric reductase</fullName>
    </submittedName>
</protein>
<feature type="transmembrane region" description="Helical" evidence="13">
    <location>
        <begin position="173"/>
        <end position="193"/>
    </location>
</feature>
<dbReference type="PROSITE" id="PS51384">
    <property type="entry name" value="FAD_FR"/>
    <property type="match status" value="1"/>
</dbReference>
<feature type="transmembrane region" description="Helical" evidence="13">
    <location>
        <begin position="73"/>
        <end position="88"/>
    </location>
</feature>
<evidence type="ECO:0000256" key="13">
    <source>
        <dbReference type="SAM" id="Phobius"/>
    </source>
</evidence>
<gene>
    <name evidence="15" type="ORF">EV216_101235</name>
</gene>
<keyword evidence="7" id="KW-0274">FAD</keyword>
<dbReference type="AlphaFoldDB" id="A0A4R1Z3G6"/>
<dbReference type="InterPro" id="IPR001433">
    <property type="entry name" value="OxRdtase_FAD/NAD-bd"/>
</dbReference>
<dbReference type="InterPro" id="IPR050415">
    <property type="entry name" value="MRET"/>
</dbReference>
<keyword evidence="5" id="KW-0001">2Fe-2S</keyword>
<feature type="domain" description="FAD-binding FR-type" evidence="14">
    <location>
        <begin position="188"/>
        <end position="295"/>
    </location>
</feature>
<evidence type="ECO:0000256" key="3">
    <source>
        <dbReference type="ARBA" id="ARBA00022630"/>
    </source>
</evidence>
<dbReference type="InterPro" id="IPR013130">
    <property type="entry name" value="Fe3_Rdtase_TM_dom"/>
</dbReference>
<evidence type="ECO:0000256" key="2">
    <source>
        <dbReference type="ARBA" id="ARBA00004141"/>
    </source>
</evidence>
<dbReference type="GO" id="GO:0016020">
    <property type="term" value="C:membrane"/>
    <property type="evidence" value="ECO:0007669"/>
    <property type="project" value="UniProtKB-SubCell"/>
</dbReference>
<evidence type="ECO:0000313" key="16">
    <source>
        <dbReference type="Proteomes" id="UP000295277"/>
    </source>
</evidence>
<dbReference type="InterPro" id="IPR017938">
    <property type="entry name" value="Riboflavin_synthase-like_b-brl"/>
</dbReference>
<dbReference type="CDD" id="cd06198">
    <property type="entry name" value="FNR_like_3"/>
    <property type="match status" value="1"/>
</dbReference>
<dbReference type="Pfam" id="PF01794">
    <property type="entry name" value="Ferric_reduct"/>
    <property type="match status" value="1"/>
</dbReference>
<keyword evidence="10" id="KW-0408">Iron</keyword>
<dbReference type="Gene3D" id="3.40.50.80">
    <property type="entry name" value="Nucleotide-binding domain of ferredoxin-NADP reductase (FNR) module"/>
    <property type="match status" value="1"/>
</dbReference>
<evidence type="ECO:0000256" key="1">
    <source>
        <dbReference type="ARBA" id="ARBA00001974"/>
    </source>
</evidence>
<evidence type="ECO:0000259" key="14">
    <source>
        <dbReference type="PROSITE" id="PS51384"/>
    </source>
</evidence>
<comment type="cofactor">
    <cofactor evidence="1">
        <name>FAD</name>
        <dbReference type="ChEBI" id="CHEBI:57692"/>
    </cofactor>
</comment>
<keyword evidence="16" id="KW-1185">Reference proteome</keyword>